<proteinExistence type="predicted"/>
<evidence type="ECO:0000313" key="3">
    <source>
        <dbReference type="EMBL" id="CAG7875325.1"/>
    </source>
</evidence>
<protein>
    <recommendedName>
        <fullName evidence="2">DUF4283 domain-containing protein</fullName>
    </recommendedName>
</protein>
<name>A0A3P5Z5F4_BRACM</name>
<evidence type="ECO:0000259" key="2">
    <source>
        <dbReference type="Pfam" id="PF14111"/>
    </source>
</evidence>
<dbReference type="Pfam" id="PF14111">
    <property type="entry name" value="DUF4283"/>
    <property type="match status" value="1"/>
</dbReference>
<reference evidence="4" key="1">
    <citation type="submission" date="2018-11" db="EMBL/GenBank/DDBJ databases">
        <authorList>
            <consortium name="Genoscope - CEA"/>
            <person name="William W."/>
        </authorList>
    </citation>
    <scope>NUCLEOTIDE SEQUENCE</scope>
</reference>
<feature type="region of interest" description="Disordered" evidence="1">
    <location>
        <begin position="202"/>
        <end position="233"/>
    </location>
</feature>
<dbReference type="AlphaFoldDB" id="A0A3P5Z5F4"/>
<evidence type="ECO:0000256" key="1">
    <source>
        <dbReference type="SAM" id="MobiDB-lite"/>
    </source>
</evidence>
<feature type="domain" description="DUF4283" evidence="2">
    <location>
        <begin position="126"/>
        <end position="198"/>
    </location>
</feature>
<dbReference type="EMBL" id="LS974621">
    <property type="protein sequence ID" value="CAG7875325.1"/>
    <property type="molecule type" value="Genomic_DNA"/>
</dbReference>
<accession>A0A3P5Z5F4</accession>
<organism evidence="4">
    <name type="scientific">Brassica campestris</name>
    <name type="common">Field mustard</name>
    <dbReference type="NCBI Taxonomy" id="3711"/>
    <lineage>
        <taxon>Eukaryota</taxon>
        <taxon>Viridiplantae</taxon>
        <taxon>Streptophyta</taxon>
        <taxon>Embryophyta</taxon>
        <taxon>Tracheophyta</taxon>
        <taxon>Spermatophyta</taxon>
        <taxon>Magnoliopsida</taxon>
        <taxon>eudicotyledons</taxon>
        <taxon>Gunneridae</taxon>
        <taxon>Pentapetalae</taxon>
        <taxon>rosids</taxon>
        <taxon>malvids</taxon>
        <taxon>Brassicales</taxon>
        <taxon>Brassicaceae</taxon>
        <taxon>Brassiceae</taxon>
        <taxon>Brassica</taxon>
    </lineage>
</organism>
<gene>
    <name evidence="4" type="ORF">BRAA05T20679Z</name>
    <name evidence="3" type="ORF">BRAPAZ1V2_A05P18460.2</name>
</gene>
<evidence type="ECO:0000313" key="4">
    <source>
        <dbReference type="EMBL" id="VDC70965.1"/>
    </source>
</evidence>
<dbReference type="EMBL" id="LR031570">
    <property type="protein sequence ID" value="VDC70965.1"/>
    <property type="molecule type" value="Genomic_DNA"/>
</dbReference>
<dbReference type="InterPro" id="IPR025558">
    <property type="entry name" value="DUF4283"/>
</dbReference>
<dbReference type="Gramene" id="A05p18460.2_BraZ1">
    <property type="protein sequence ID" value="A05p18460.2_BraZ1.CDS"/>
    <property type="gene ID" value="A05g18460.2_BraZ1"/>
</dbReference>
<sequence>MTETKAKKVVNPTSPAFATDLAVVSPVSPILVSSLGLTAVITTTIADNTSTPAIIGEEVSMGAIPIINSAESSLRQDVRSNEAAGVKSYASLLKESATLEEIGMPVEHVSGAPFVLIPDDNIASAKEEFHEFIFARFSGDCPSMGLIIGIINSLWAKIGPRIFVHNVGQGEYLLKVTNVKTREILLGRTCWNIAGYPIPIDKGSKQRQKSRQGRQNNVADNVVDNMSDKENGKDLAAHTPLEEGEIAQGKSFICLVGGVITSYSHGVVPNHTGTKYVGEDKVIRFFGNYNHHESGRIIVVWDPSVLVFVYRASAQAVTCGIYIMAEKVHLTVTFLYAFNMVADRKQLWDDLIDIRLSFPVSSHPWSIVRDFNQFIKTSNTQGSLKLLLTPHGLIIDDMNLMLQEDELFEAQAKGVPFTWWNNNEADPISKRIDHALIN</sequence>
<dbReference type="Proteomes" id="UP000694005">
    <property type="component" value="Chromosome A05"/>
</dbReference>